<dbReference type="SUPFAM" id="SSF81296">
    <property type="entry name" value="E set domains"/>
    <property type="match status" value="1"/>
</dbReference>
<comment type="function">
    <text evidence="4">Regulates the GDP/GTP exchange reaction of the Rho proteins by inhibiting the dissociation of GDP from them, and the subsequent binding of GTP to them.</text>
</comment>
<evidence type="ECO:0000256" key="4">
    <source>
        <dbReference type="ARBA" id="ARBA00054143"/>
    </source>
</evidence>
<dbReference type="Proteomes" id="UP001301958">
    <property type="component" value="Unassembled WGS sequence"/>
</dbReference>
<evidence type="ECO:0000256" key="3">
    <source>
        <dbReference type="ARBA" id="ARBA00022490"/>
    </source>
</evidence>
<dbReference type="InterPro" id="IPR000406">
    <property type="entry name" value="Rho_GDI"/>
</dbReference>
<dbReference type="InterPro" id="IPR024792">
    <property type="entry name" value="RhoGDI_dom_sf"/>
</dbReference>
<comment type="similarity">
    <text evidence="2">Belongs to the Rho GDI family.</text>
</comment>
<keyword evidence="8" id="KW-1185">Reference proteome</keyword>
<dbReference type="GO" id="GO:0016020">
    <property type="term" value="C:membrane"/>
    <property type="evidence" value="ECO:0007669"/>
    <property type="project" value="TreeGrafter"/>
</dbReference>
<reference evidence="7" key="2">
    <citation type="submission" date="2023-05" db="EMBL/GenBank/DDBJ databases">
        <authorList>
            <consortium name="Lawrence Berkeley National Laboratory"/>
            <person name="Steindorff A."/>
            <person name="Hensen N."/>
            <person name="Bonometti L."/>
            <person name="Westerberg I."/>
            <person name="Brannstrom I.O."/>
            <person name="Guillou S."/>
            <person name="Cros-Aarteil S."/>
            <person name="Calhoun S."/>
            <person name="Haridas S."/>
            <person name="Kuo A."/>
            <person name="Mondo S."/>
            <person name="Pangilinan J."/>
            <person name="Riley R."/>
            <person name="Labutti K."/>
            <person name="Andreopoulos B."/>
            <person name="Lipzen A."/>
            <person name="Chen C."/>
            <person name="Yanf M."/>
            <person name="Daum C."/>
            <person name="Ng V."/>
            <person name="Clum A."/>
            <person name="Ohm R."/>
            <person name="Martin F."/>
            <person name="Silar P."/>
            <person name="Natvig D."/>
            <person name="Lalanne C."/>
            <person name="Gautier V."/>
            <person name="Ament-Velasquez S.L."/>
            <person name="Kruys A."/>
            <person name="Hutchinson M.I."/>
            <person name="Powell A.J."/>
            <person name="Barry K."/>
            <person name="Miller A.N."/>
            <person name="Grigoriev I.V."/>
            <person name="Debuchy R."/>
            <person name="Gladieux P."/>
            <person name="Thoren M.H."/>
            <person name="Johannesson H."/>
        </authorList>
    </citation>
    <scope>NUCLEOTIDE SEQUENCE</scope>
    <source>
        <strain evidence="7">CBS 990.96</strain>
    </source>
</reference>
<dbReference type="PANTHER" id="PTHR10980:SF3">
    <property type="entry name" value="LD16419P"/>
    <property type="match status" value="1"/>
</dbReference>
<dbReference type="GO" id="GO:0005829">
    <property type="term" value="C:cytosol"/>
    <property type="evidence" value="ECO:0007669"/>
    <property type="project" value="TreeGrafter"/>
</dbReference>
<organism evidence="7 8">
    <name type="scientific">Podospora fimiseda</name>
    <dbReference type="NCBI Taxonomy" id="252190"/>
    <lineage>
        <taxon>Eukaryota</taxon>
        <taxon>Fungi</taxon>
        <taxon>Dikarya</taxon>
        <taxon>Ascomycota</taxon>
        <taxon>Pezizomycotina</taxon>
        <taxon>Sordariomycetes</taxon>
        <taxon>Sordariomycetidae</taxon>
        <taxon>Sordariales</taxon>
        <taxon>Podosporaceae</taxon>
        <taxon>Podospora</taxon>
    </lineage>
</organism>
<evidence type="ECO:0000313" key="8">
    <source>
        <dbReference type="Proteomes" id="UP001301958"/>
    </source>
</evidence>
<accession>A0AAN7BIA4</accession>
<proteinExistence type="inferred from homology"/>
<protein>
    <recommendedName>
        <fullName evidence="5">Rho GDP-dissociation inhibitor</fullName>
    </recommendedName>
</protein>
<dbReference type="PANTHER" id="PTHR10980">
    <property type="entry name" value="RHO GDP-DISSOCIATION INHIBITOR"/>
    <property type="match status" value="1"/>
</dbReference>
<comment type="caution">
    <text evidence="7">The sequence shown here is derived from an EMBL/GenBank/DDBJ whole genome shotgun (WGS) entry which is preliminary data.</text>
</comment>
<dbReference type="AlphaFoldDB" id="A0AAN7BIA4"/>
<dbReference type="Pfam" id="PF02115">
    <property type="entry name" value="Rho_GDI"/>
    <property type="match status" value="1"/>
</dbReference>
<dbReference type="GO" id="GO:0007266">
    <property type="term" value="P:Rho protein signal transduction"/>
    <property type="evidence" value="ECO:0007669"/>
    <property type="project" value="InterPro"/>
</dbReference>
<reference evidence="7" key="1">
    <citation type="journal article" date="2023" name="Mol. Phylogenet. Evol.">
        <title>Genome-scale phylogeny and comparative genomics of the fungal order Sordariales.</title>
        <authorList>
            <person name="Hensen N."/>
            <person name="Bonometti L."/>
            <person name="Westerberg I."/>
            <person name="Brannstrom I.O."/>
            <person name="Guillou S."/>
            <person name="Cros-Aarteil S."/>
            <person name="Calhoun S."/>
            <person name="Haridas S."/>
            <person name="Kuo A."/>
            <person name="Mondo S."/>
            <person name="Pangilinan J."/>
            <person name="Riley R."/>
            <person name="LaButti K."/>
            <person name="Andreopoulos B."/>
            <person name="Lipzen A."/>
            <person name="Chen C."/>
            <person name="Yan M."/>
            <person name="Daum C."/>
            <person name="Ng V."/>
            <person name="Clum A."/>
            <person name="Steindorff A."/>
            <person name="Ohm R.A."/>
            <person name="Martin F."/>
            <person name="Silar P."/>
            <person name="Natvig D.O."/>
            <person name="Lalanne C."/>
            <person name="Gautier V."/>
            <person name="Ament-Velasquez S.L."/>
            <person name="Kruys A."/>
            <person name="Hutchinson M.I."/>
            <person name="Powell A.J."/>
            <person name="Barry K."/>
            <person name="Miller A.N."/>
            <person name="Grigoriev I.V."/>
            <person name="Debuchy R."/>
            <person name="Gladieux P."/>
            <person name="Hiltunen Thoren M."/>
            <person name="Johannesson H."/>
        </authorList>
    </citation>
    <scope>NUCLEOTIDE SEQUENCE</scope>
    <source>
        <strain evidence="7">CBS 990.96</strain>
    </source>
</reference>
<sequence>MGVVPRITFLDPESQETCEGEVIWPPRQRVADTPGRPYGALPEALGCAGLGPDRGVLMRPYKRYGSPYPGKYESGGEEEEEQQEEDQEAGSYAYFGGTLQRLHSSVSSVICWHHSTNKWTYPDENDESLQRYKASLGLGGGKDLSDPNDPRVCIIKSLTMESPGRDPVVIDLTAPGSLETLKKNSFRIKEGATFTMTAQFKVQHEILSGLHYVQAVKRKGIRVSKSDEMIGSYAPNTEQNPIYTKKFQEEVAPHGMLMRGEYAVSSSFVDDDKKTHLQFDWTFEIAKDW</sequence>
<evidence type="ECO:0000256" key="5">
    <source>
        <dbReference type="ARBA" id="ARBA00071407"/>
    </source>
</evidence>
<evidence type="ECO:0000256" key="6">
    <source>
        <dbReference type="SAM" id="MobiDB-lite"/>
    </source>
</evidence>
<dbReference type="EMBL" id="MU865414">
    <property type="protein sequence ID" value="KAK4223778.1"/>
    <property type="molecule type" value="Genomic_DNA"/>
</dbReference>
<dbReference type="GO" id="GO:0005094">
    <property type="term" value="F:Rho GDP-dissociation inhibitor activity"/>
    <property type="evidence" value="ECO:0007669"/>
    <property type="project" value="InterPro"/>
</dbReference>
<evidence type="ECO:0000313" key="7">
    <source>
        <dbReference type="EMBL" id="KAK4223778.1"/>
    </source>
</evidence>
<dbReference type="FunFam" id="2.70.50.30:FF:000001">
    <property type="entry name" value="Rho GDP-dissociation inhibitor 1"/>
    <property type="match status" value="1"/>
</dbReference>
<evidence type="ECO:0000256" key="1">
    <source>
        <dbReference type="ARBA" id="ARBA00004496"/>
    </source>
</evidence>
<keyword evidence="3" id="KW-0963">Cytoplasm</keyword>
<feature type="region of interest" description="Disordered" evidence="6">
    <location>
        <begin position="67"/>
        <end position="88"/>
    </location>
</feature>
<dbReference type="PRINTS" id="PR00492">
    <property type="entry name" value="RHOGDI"/>
</dbReference>
<evidence type="ECO:0000256" key="2">
    <source>
        <dbReference type="ARBA" id="ARBA00009758"/>
    </source>
</evidence>
<name>A0AAN7BIA4_9PEZI</name>
<feature type="compositionally biased region" description="Acidic residues" evidence="6">
    <location>
        <begin position="75"/>
        <end position="88"/>
    </location>
</feature>
<gene>
    <name evidence="7" type="ORF">QBC38DRAFT_447033</name>
</gene>
<dbReference type="InterPro" id="IPR014756">
    <property type="entry name" value="Ig_E-set"/>
</dbReference>
<dbReference type="Gene3D" id="2.70.50.30">
    <property type="entry name" value="Coagulation Factor XIII, subunit A, domain 1"/>
    <property type="match status" value="1"/>
</dbReference>
<comment type="subcellular location">
    <subcellularLocation>
        <location evidence="1">Cytoplasm</location>
    </subcellularLocation>
</comment>